<dbReference type="EMBL" id="GBRH01173887">
    <property type="protein sequence ID" value="JAE24009.1"/>
    <property type="molecule type" value="Transcribed_RNA"/>
</dbReference>
<dbReference type="AlphaFoldDB" id="A0A0A9GKQ6"/>
<evidence type="ECO:0000313" key="1">
    <source>
        <dbReference type="EMBL" id="JAE24009.1"/>
    </source>
</evidence>
<sequence>MKIILIKEINTGKTHQYTTAPGN</sequence>
<organism evidence="1">
    <name type="scientific">Arundo donax</name>
    <name type="common">Giant reed</name>
    <name type="synonym">Donax arundinaceus</name>
    <dbReference type="NCBI Taxonomy" id="35708"/>
    <lineage>
        <taxon>Eukaryota</taxon>
        <taxon>Viridiplantae</taxon>
        <taxon>Streptophyta</taxon>
        <taxon>Embryophyta</taxon>
        <taxon>Tracheophyta</taxon>
        <taxon>Spermatophyta</taxon>
        <taxon>Magnoliopsida</taxon>
        <taxon>Liliopsida</taxon>
        <taxon>Poales</taxon>
        <taxon>Poaceae</taxon>
        <taxon>PACMAD clade</taxon>
        <taxon>Arundinoideae</taxon>
        <taxon>Arundineae</taxon>
        <taxon>Arundo</taxon>
    </lineage>
</organism>
<reference evidence="1" key="2">
    <citation type="journal article" date="2015" name="Data Brief">
        <title>Shoot transcriptome of the giant reed, Arundo donax.</title>
        <authorList>
            <person name="Barrero R.A."/>
            <person name="Guerrero F.D."/>
            <person name="Moolhuijzen P."/>
            <person name="Goolsby J.A."/>
            <person name="Tidwell J."/>
            <person name="Bellgard S.E."/>
            <person name="Bellgard M.I."/>
        </authorList>
    </citation>
    <scope>NUCLEOTIDE SEQUENCE</scope>
    <source>
        <tissue evidence="1">Shoot tissue taken approximately 20 cm above the soil surface</tissue>
    </source>
</reference>
<accession>A0A0A9GKQ6</accession>
<proteinExistence type="predicted"/>
<reference evidence="1" key="1">
    <citation type="submission" date="2014-09" db="EMBL/GenBank/DDBJ databases">
        <authorList>
            <person name="Magalhaes I.L.F."/>
            <person name="Oliveira U."/>
            <person name="Santos F.R."/>
            <person name="Vidigal T.H.D.A."/>
            <person name="Brescovit A.D."/>
            <person name="Santos A.J."/>
        </authorList>
    </citation>
    <scope>NUCLEOTIDE SEQUENCE</scope>
    <source>
        <tissue evidence="1">Shoot tissue taken approximately 20 cm above the soil surface</tissue>
    </source>
</reference>
<name>A0A0A9GKQ6_ARUDO</name>
<protein>
    <submittedName>
        <fullName evidence="1">Uncharacterized protein</fullName>
    </submittedName>
</protein>